<dbReference type="InterPro" id="IPR002220">
    <property type="entry name" value="DapA-like"/>
</dbReference>
<dbReference type="SUPFAM" id="SSF51569">
    <property type="entry name" value="Aldolase"/>
    <property type="match status" value="1"/>
</dbReference>
<dbReference type="PRINTS" id="PR00146">
    <property type="entry name" value="DHPICSNTHASE"/>
</dbReference>
<dbReference type="EC" id="4.3.3.7" evidence="1"/>
<accession>T0ZWS7</accession>
<dbReference type="PIRSF" id="PIRSF001365">
    <property type="entry name" value="DHDPS"/>
    <property type="match status" value="1"/>
</dbReference>
<dbReference type="GO" id="GO:0008840">
    <property type="term" value="F:4-hydroxy-tetrahydrodipicolinate synthase activity"/>
    <property type="evidence" value="ECO:0007669"/>
    <property type="project" value="UniProtKB-EC"/>
</dbReference>
<gene>
    <name evidence="1" type="ORF">B1B_10625</name>
</gene>
<reference evidence="1" key="2">
    <citation type="journal article" date="2014" name="ISME J.">
        <title>Microbial stratification in low pH oxic and suboxic macroscopic growths along an acid mine drainage.</title>
        <authorList>
            <person name="Mendez-Garcia C."/>
            <person name="Mesa V."/>
            <person name="Sprenger R.R."/>
            <person name="Richter M."/>
            <person name="Diez M.S."/>
            <person name="Solano J."/>
            <person name="Bargiela R."/>
            <person name="Golyshina O.V."/>
            <person name="Manteca A."/>
            <person name="Ramos J.L."/>
            <person name="Gallego J.R."/>
            <person name="Llorente I."/>
            <person name="Martins Dos Santos V.A."/>
            <person name="Jensen O.N."/>
            <person name="Pelaez A.I."/>
            <person name="Sanchez J."/>
            <person name="Ferrer M."/>
        </authorList>
    </citation>
    <scope>NUCLEOTIDE SEQUENCE</scope>
</reference>
<proteinExistence type="predicted"/>
<protein>
    <submittedName>
        <fullName evidence="1">Dihydrodipicolinate synthase</fullName>
        <ecNumber evidence="1">4.3.3.7</ecNumber>
    </submittedName>
</protein>
<comment type="caution">
    <text evidence="1">The sequence shown here is derived from an EMBL/GenBank/DDBJ whole genome shotgun (WGS) entry which is preliminary data.</text>
</comment>
<name>T0ZWS7_9ZZZZ</name>
<keyword evidence="1" id="KW-0456">Lyase</keyword>
<sequence>MEVDLPFLERHVRWLLDSGCAGVVVLGSLGEAPALTAEEKMRIVESAVRAAGRMPVLVGISAYSTADAARLARAAEEWGASGLMVLPPYVYHGDAREVRTHFSQVFRATRLPCMLYNNPIAYGTDIVPDDVEALARDNPNLVTVKESSGDVRRITDLGFRLGSRVARFVGIDDQILEGMAAGASGWVAGLANALPRESVALFEASRTGRQADALARYRWFLPLLRLDADPKFVQLIKLVQQEVGMGSSRVRPPRLELDAEELDRTRRLIQGTLSNRPNAPSS</sequence>
<dbReference type="PANTHER" id="PTHR12128">
    <property type="entry name" value="DIHYDRODIPICOLINATE SYNTHASE"/>
    <property type="match status" value="1"/>
</dbReference>
<dbReference type="PANTHER" id="PTHR12128:SF72">
    <property type="entry name" value="DIHYDRODIPICOLINATE SYNTHASE"/>
    <property type="match status" value="1"/>
</dbReference>
<dbReference type="InterPro" id="IPR013785">
    <property type="entry name" value="Aldolase_TIM"/>
</dbReference>
<organism evidence="1">
    <name type="scientific">mine drainage metagenome</name>
    <dbReference type="NCBI Taxonomy" id="410659"/>
    <lineage>
        <taxon>unclassified sequences</taxon>
        <taxon>metagenomes</taxon>
        <taxon>ecological metagenomes</taxon>
    </lineage>
</organism>
<dbReference type="SMART" id="SM01130">
    <property type="entry name" value="DHDPS"/>
    <property type="match status" value="1"/>
</dbReference>
<dbReference type="EMBL" id="AUZY01006922">
    <property type="protein sequence ID" value="EQD52671.1"/>
    <property type="molecule type" value="Genomic_DNA"/>
</dbReference>
<evidence type="ECO:0000313" key="1">
    <source>
        <dbReference type="EMBL" id="EQD52671.1"/>
    </source>
</evidence>
<reference evidence="1" key="1">
    <citation type="submission" date="2013-08" db="EMBL/GenBank/DDBJ databases">
        <authorList>
            <person name="Mendez C."/>
            <person name="Richter M."/>
            <person name="Ferrer M."/>
            <person name="Sanchez J."/>
        </authorList>
    </citation>
    <scope>NUCLEOTIDE SEQUENCE</scope>
</reference>
<dbReference type="AlphaFoldDB" id="T0ZWS7"/>
<dbReference type="Gene3D" id="3.20.20.70">
    <property type="entry name" value="Aldolase class I"/>
    <property type="match status" value="1"/>
</dbReference>
<dbReference type="Pfam" id="PF00701">
    <property type="entry name" value="DHDPS"/>
    <property type="match status" value="1"/>
</dbReference>
<dbReference type="CDD" id="cd00408">
    <property type="entry name" value="DHDPS-like"/>
    <property type="match status" value="1"/>
</dbReference>